<dbReference type="GO" id="GO:0016491">
    <property type="term" value="F:oxidoreductase activity"/>
    <property type="evidence" value="ECO:0007669"/>
    <property type="project" value="InterPro"/>
</dbReference>
<feature type="domain" description="Enoyl reductase (ER)" evidence="4">
    <location>
        <begin position="15"/>
        <end position="346"/>
    </location>
</feature>
<name>A0A1E3P121_WICAA</name>
<dbReference type="OrthoDB" id="3509362at2759"/>
<dbReference type="SMART" id="SM00829">
    <property type="entry name" value="PKS_ER"/>
    <property type="match status" value="1"/>
</dbReference>
<evidence type="ECO:0000256" key="2">
    <source>
        <dbReference type="ARBA" id="ARBA00022677"/>
    </source>
</evidence>
<keyword evidence="6" id="KW-1185">Reference proteome</keyword>
<dbReference type="InterPro" id="IPR013154">
    <property type="entry name" value="ADH-like_N"/>
</dbReference>
<dbReference type="Proteomes" id="UP000094112">
    <property type="component" value="Unassembled WGS sequence"/>
</dbReference>
<evidence type="ECO:0000256" key="3">
    <source>
        <dbReference type="ARBA" id="ARBA00038249"/>
    </source>
</evidence>
<dbReference type="Pfam" id="PF08240">
    <property type="entry name" value="ADH_N"/>
    <property type="match status" value="1"/>
</dbReference>
<dbReference type="GO" id="GO:0005739">
    <property type="term" value="C:mitochondrion"/>
    <property type="evidence" value="ECO:0007669"/>
    <property type="project" value="TreeGrafter"/>
</dbReference>
<evidence type="ECO:0000259" key="4">
    <source>
        <dbReference type="SMART" id="SM00829"/>
    </source>
</evidence>
<comment type="subcellular location">
    <subcellularLocation>
        <location evidence="1">Lipid droplet</location>
    </subcellularLocation>
</comment>
<dbReference type="Gene3D" id="3.40.50.720">
    <property type="entry name" value="NAD(P)-binding Rossmann-like Domain"/>
    <property type="match status" value="1"/>
</dbReference>
<sequence>MSETLTFKRLVYTNGSPMKLEEKTFSLPEDLASDELIVKVNSAALNPVDLILFHTSSYMFFKRGEKGIGRDFSGTVVAAGGEVKEYVKGDKVSGLYTPIYGEQGTVTEYLKLKPKDTPMGKIPSNLSLKEASTFPLVFATAVNTLRKFVVPDETSRVLVIGGATSVAQYVIQLLRQHHNAKSIVSVNSGSSAEFVKSLGADHIIDYTKEDVAKAASNIVKTEYDGAKFDLIIDCVGSNDLFPVIDEILKPKSEKAGYVTIVGDQIADYNKSMFSFFTSGTFAKFIPALRNYNYGFVSTADDFYPLAKKLFEEGKLQTTIDSSYPLQDYQKAFDRLATHKARGKTVIEIEQ</sequence>
<evidence type="ECO:0000256" key="1">
    <source>
        <dbReference type="ARBA" id="ARBA00004502"/>
    </source>
</evidence>
<comment type="similarity">
    <text evidence="3">Belongs to the YIM1 family.</text>
</comment>
<reference evidence="5 6" key="1">
    <citation type="journal article" date="2016" name="Proc. Natl. Acad. Sci. U.S.A.">
        <title>Comparative genomics of biotechnologically important yeasts.</title>
        <authorList>
            <person name="Riley R."/>
            <person name="Haridas S."/>
            <person name="Wolfe K.H."/>
            <person name="Lopes M.R."/>
            <person name="Hittinger C.T."/>
            <person name="Goeker M."/>
            <person name="Salamov A.A."/>
            <person name="Wisecaver J.H."/>
            <person name="Long T.M."/>
            <person name="Calvey C.H."/>
            <person name="Aerts A.L."/>
            <person name="Barry K.W."/>
            <person name="Choi C."/>
            <person name="Clum A."/>
            <person name="Coughlan A.Y."/>
            <person name="Deshpande S."/>
            <person name="Douglass A.P."/>
            <person name="Hanson S.J."/>
            <person name="Klenk H.-P."/>
            <person name="LaButti K.M."/>
            <person name="Lapidus A."/>
            <person name="Lindquist E.A."/>
            <person name="Lipzen A.M."/>
            <person name="Meier-Kolthoff J.P."/>
            <person name="Ohm R.A."/>
            <person name="Otillar R.P."/>
            <person name="Pangilinan J.L."/>
            <person name="Peng Y."/>
            <person name="Rokas A."/>
            <person name="Rosa C.A."/>
            <person name="Scheuner C."/>
            <person name="Sibirny A.A."/>
            <person name="Slot J.C."/>
            <person name="Stielow J.B."/>
            <person name="Sun H."/>
            <person name="Kurtzman C.P."/>
            <person name="Blackwell M."/>
            <person name="Grigoriev I.V."/>
            <person name="Jeffries T.W."/>
        </authorList>
    </citation>
    <scope>NUCLEOTIDE SEQUENCE [LARGE SCALE GENOMIC DNA]</scope>
    <source>
        <strain evidence="6">ATCC 58044 / CBS 1984 / NCYC 433 / NRRL Y-366-8</strain>
    </source>
</reference>
<dbReference type="EMBL" id="KV454211">
    <property type="protein sequence ID" value="ODQ58617.1"/>
    <property type="molecule type" value="Genomic_DNA"/>
</dbReference>
<dbReference type="SUPFAM" id="SSF51735">
    <property type="entry name" value="NAD(P)-binding Rossmann-fold domains"/>
    <property type="match status" value="1"/>
</dbReference>
<dbReference type="Pfam" id="PF13602">
    <property type="entry name" value="ADH_zinc_N_2"/>
    <property type="match status" value="1"/>
</dbReference>
<gene>
    <name evidence="5" type="ORF">WICANDRAFT_93095</name>
</gene>
<dbReference type="InterPro" id="IPR050700">
    <property type="entry name" value="YIM1/Zinc_Alcohol_DH_Fams"/>
</dbReference>
<evidence type="ECO:0000313" key="5">
    <source>
        <dbReference type="EMBL" id="ODQ58617.1"/>
    </source>
</evidence>
<dbReference type="PANTHER" id="PTHR11695:SF294">
    <property type="entry name" value="RETICULON-4-INTERACTING PROTEIN 1, MITOCHONDRIAL"/>
    <property type="match status" value="1"/>
</dbReference>
<dbReference type="SUPFAM" id="SSF50129">
    <property type="entry name" value="GroES-like"/>
    <property type="match status" value="1"/>
</dbReference>
<dbReference type="RefSeq" id="XP_019037824.1">
    <property type="nucleotide sequence ID" value="XM_019186400.1"/>
</dbReference>
<protein>
    <recommendedName>
        <fullName evidence="4">Enoyl reductase (ER) domain-containing protein</fullName>
    </recommendedName>
</protein>
<proteinExistence type="inferred from homology"/>
<dbReference type="InterPro" id="IPR011032">
    <property type="entry name" value="GroES-like_sf"/>
</dbReference>
<dbReference type="PANTHER" id="PTHR11695">
    <property type="entry name" value="ALCOHOL DEHYDROGENASE RELATED"/>
    <property type="match status" value="1"/>
</dbReference>
<dbReference type="InterPro" id="IPR020843">
    <property type="entry name" value="ER"/>
</dbReference>
<keyword evidence="2" id="KW-0551">Lipid droplet</keyword>
<dbReference type="InterPro" id="IPR036291">
    <property type="entry name" value="NAD(P)-bd_dom_sf"/>
</dbReference>
<dbReference type="STRING" id="683960.A0A1E3P121"/>
<dbReference type="AlphaFoldDB" id="A0A1E3P121"/>
<organism evidence="5 6">
    <name type="scientific">Wickerhamomyces anomalus (strain ATCC 58044 / CBS 1984 / NCYC 433 / NRRL Y-366-8)</name>
    <name type="common">Yeast</name>
    <name type="synonym">Hansenula anomala</name>
    <dbReference type="NCBI Taxonomy" id="683960"/>
    <lineage>
        <taxon>Eukaryota</taxon>
        <taxon>Fungi</taxon>
        <taxon>Dikarya</taxon>
        <taxon>Ascomycota</taxon>
        <taxon>Saccharomycotina</taxon>
        <taxon>Saccharomycetes</taxon>
        <taxon>Phaffomycetales</taxon>
        <taxon>Wickerhamomycetaceae</taxon>
        <taxon>Wickerhamomyces</taxon>
    </lineage>
</organism>
<accession>A0A1E3P121</accession>
<evidence type="ECO:0000313" key="6">
    <source>
        <dbReference type="Proteomes" id="UP000094112"/>
    </source>
</evidence>
<dbReference type="GO" id="GO:0005811">
    <property type="term" value="C:lipid droplet"/>
    <property type="evidence" value="ECO:0007669"/>
    <property type="project" value="UniProtKB-SubCell"/>
</dbReference>
<dbReference type="Gene3D" id="3.90.180.10">
    <property type="entry name" value="Medium-chain alcohol dehydrogenases, catalytic domain"/>
    <property type="match status" value="1"/>
</dbReference>
<dbReference type="GeneID" id="30203646"/>